<feature type="domain" description="FAD/NAD(P)-binding" evidence="22">
    <location>
        <begin position="10"/>
        <end position="333"/>
    </location>
</feature>
<evidence type="ECO:0000256" key="14">
    <source>
        <dbReference type="ARBA" id="ARBA00049142"/>
    </source>
</evidence>
<dbReference type="NCBIfam" id="NF004776">
    <property type="entry name" value="PRK06116.1"/>
    <property type="match status" value="1"/>
</dbReference>
<evidence type="ECO:0000259" key="21">
    <source>
        <dbReference type="Pfam" id="PF02852"/>
    </source>
</evidence>
<dbReference type="InterPro" id="IPR004099">
    <property type="entry name" value="Pyr_nucl-diS_OxRdtase_dimer"/>
</dbReference>
<dbReference type="InterPro" id="IPR023753">
    <property type="entry name" value="FAD/NAD-binding_dom"/>
</dbReference>
<feature type="disulfide bond" description="Redox-active" evidence="18">
    <location>
        <begin position="46"/>
        <end position="51"/>
    </location>
</feature>
<dbReference type="InterPro" id="IPR012999">
    <property type="entry name" value="Pyr_OxRdtase_I_AS"/>
</dbReference>
<dbReference type="PRINTS" id="PR00368">
    <property type="entry name" value="FADPNR"/>
</dbReference>
<dbReference type="FunFam" id="3.30.390.30:FF:000003">
    <property type="entry name" value="Glutathione reductase"/>
    <property type="match status" value="1"/>
</dbReference>
<dbReference type="PANTHER" id="PTHR42737">
    <property type="entry name" value="GLUTATHIONE REDUCTASE"/>
    <property type="match status" value="1"/>
</dbReference>
<dbReference type="Pfam" id="PF07992">
    <property type="entry name" value="Pyr_redox_2"/>
    <property type="match status" value="1"/>
</dbReference>
<dbReference type="Gene3D" id="3.30.390.30">
    <property type="match status" value="1"/>
</dbReference>
<keyword evidence="10 19" id="KW-0560">Oxidoreductase</keyword>
<feature type="binding site" evidence="17">
    <location>
        <position position="277"/>
    </location>
    <ligand>
        <name>NAD(+)</name>
        <dbReference type="ChEBI" id="CHEBI:57540"/>
    </ligand>
</feature>
<evidence type="ECO:0000256" key="4">
    <source>
        <dbReference type="ARBA" id="ARBA00012607"/>
    </source>
</evidence>
<keyword evidence="13 19" id="KW-0676">Redox-active center</keyword>
<dbReference type="InterPro" id="IPR046952">
    <property type="entry name" value="GSHR/TRXR-like"/>
</dbReference>
<protein>
    <recommendedName>
        <fullName evidence="5 20">Glutathione reductase</fullName>
        <ecNumber evidence="4 20">1.8.1.7</ecNumber>
    </recommendedName>
</protein>
<dbReference type="RefSeq" id="XP_018191279.1">
    <property type="nucleotide sequence ID" value="XM_018331971.1"/>
</dbReference>
<dbReference type="Proteomes" id="UP000076632">
    <property type="component" value="Unassembled WGS sequence"/>
</dbReference>
<keyword evidence="6 20" id="KW-0963">Cytoplasm</keyword>
<dbReference type="GO" id="GO:0005829">
    <property type="term" value="C:cytosol"/>
    <property type="evidence" value="ECO:0007669"/>
    <property type="project" value="EnsemblFungi"/>
</dbReference>
<comment type="similarity">
    <text evidence="3 19">Belongs to the class-I pyridine nucleotide-disulfide oxidoreductase family.</text>
</comment>
<keyword evidence="7 19" id="KW-0285">Flavoprotein</keyword>
<evidence type="ECO:0000256" key="3">
    <source>
        <dbReference type="ARBA" id="ARBA00007532"/>
    </source>
</evidence>
<evidence type="ECO:0000256" key="12">
    <source>
        <dbReference type="ARBA" id="ARBA00023157"/>
    </source>
</evidence>
<evidence type="ECO:0000256" key="13">
    <source>
        <dbReference type="ARBA" id="ARBA00023284"/>
    </source>
</evidence>
<dbReference type="FunFam" id="3.50.50.60:FF:000671">
    <property type="entry name" value="Thioredoxin reductase 2, tandem duplicate 1"/>
    <property type="match status" value="1"/>
</dbReference>
<evidence type="ECO:0000256" key="11">
    <source>
        <dbReference type="ARBA" id="ARBA00023128"/>
    </source>
</evidence>
<feature type="domain" description="Pyridine nucleotide-disulphide oxidoreductase dimerisation" evidence="21">
    <location>
        <begin position="354"/>
        <end position="466"/>
    </location>
</feature>
<dbReference type="PANTHER" id="PTHR42737:SF2">
    <property type="entry name" value="GLUTATHIONE REDUCTASE"/>
    <property type="match status" value="1"/>
</dbReference>
<evidence type="ECO:0000256" key="9">
    <source>
        <dbReference type="ARBA" id="ARBA00022857"/>
    </source>
</evidence>
<feature type="active site" description="Proton acceptor" evidence="16">
    <location>
        <position position="456"/>
    </location>
</feature>
<dbReference type="EC" id="1.8.1.7" evidence="4 20"/>
<evidence type="ECO:0000259" key="22">
    <source>
        <dbReference type="Pfam" id="PF07992"/>
    </source>
</evidence>
<dbReference type="PROSITE" id="PS00076">
    <property type="entry name" value="PYRIDINE_REDOX_1"/>
    <property type="match status" value="1"/>
</dbReference>
<feature type="binding site" evidence="17">
    <location>
        <position position="55"/>
    </location>
    <ligand>
        <name>FAD</name>
        <dbReference type="ChEBI" id="CHEBI:57692"/>
    </ligand>
</feature>
<dbReference type="PRINTS" id="PR00411">
    <property type="entry name" value="PNDRDTASEI"/>
</dbReference>
<dbReference type="EMBL" id="KV407455">
    <property type="protein sequence ID" value="KZF25724.1"/>
    <property type="molecule type" value="Genomic_DNA"/>
</dbReference>
<dbReference type="PIRSF" id="PIRSF000350">
    <property type="entry name" value="Mercury_reductase_MerA"/>
    <property type="match status" value="1"/>
</dbReference>
<dbReference type="AlphaFoldDB" id="A0A165J4M0"/>
<evidence type="ECO:0000256" key="10">
    <source>
        <dbReference type="ARBA" id="ARBA00023002"/>
    </source>
</evidence>
<dbReference type="GO" id="GO:0050660">
    <property type="term" value="F:flavin adenine dinucleotide binding"/>
    <property type="evidence" value="ECO:0007669"/>
    <property type="project" value="InterPro"/>
</dbReference>
<evidence type="ECO:0000256" key="1">
    <source>
        <dbReference type="ARBA" id="ARBA00004173"/>
    </source>
</evidence>
<comment type="function">
    <text evidence="15 20">Catalyzes the reduction of glutathione disulfide (GSSG) to reduced glutathione (GSH). Constitutes the major mechanism to maintain a high GSH:GSSG ratio in the cytosol.</text>
</comment>
<gene>
    <name evidence="23" type="ORF">L228DRAFT_244620</name>
</gene>
<dbReference type="GO" id="GO:0006749">
    <property type="term" value="P:glutathione metabolic process"/>
    <property type="evidence" value="ECO:0007669"/>
    <property type="project" value="EnsemblFungi"/>
</dbReference>
<evidence type="ECO:0000256" key="2">
    <source>
        <dbReference type="ARBA" id="ARBA00004496"/>
    </source>
</evidence>
<evidence type="ECO:0000256" key="6">
    <source>
        <dbReference type="ARBA" id="ARBA00022490"/>
    </source>
</evidence>
<dbReference type="InterPro" id="IPR036188">
    <property type="entry name" value="FAD/NAD-bd_sf"/>
</dbReference>
<evidence type="ECO:0000256" key="16">
    <source>
        <dbReference type="PIRSR" id="PIRSR000350-2"/>
    </source>
</evidence>
<dbReference type="FunCoup" id="A0A165J4M0">
    <property type="interactions" value="1047"/>
</dbReference>
<dbReference type="GO" id="GO:0045454">
    <property type="term" value="P:cell redox homeostasis"/>
    <property type="evidence" value="ECO:0007669"/>
    <property type="project" value="EnsemblFungi"/>
</dbReference>
<keyword evidence="17" id="KW-0547">Nucleotide-binding</keyword>
<evidence type="ECO:0000256" key="7">
    <source>
        <dbReference type="ARBA" id="ARBA00022630"/>
    </source>
</evidence>
<dbReference type="OMA" id="MSKHYDY"/>
<evidence type="ECO:0000313" key="24">
    <source>
        <dbReference type="Proteomes" id="UP000076632"/>
    </source>
</evidence>
<dbReference type="GeneID" id="28897108"/>
<keyword evidence="11" id="KW-0496">Mitochondrion</keyword>
<keyword evidence="17" id="KW-0520">NAD</keyword>
<comment type="subcellular location">
    <subcellularLocation>
        <location evidence="2 20">Cytoplasm</location>
    </subcellularLocation>
    <subcellularLocation>
        <location evidence="1">Mitochondrion</location>
    </subcellularLocation>
</comment>
<dbReference type="Pfam" id="PF02852">
    <property type="entry name" value="Pyr_redox_dim"/>
    <property type="match status" value="1"/>
</dbReference>
<reference evidence="23 24" key="1">
    <citation type="journal article" date="2016" name="Fungal Biol.">
        <title>The genome of Xylona heveae provides a window into fungal endophytism.</title>
        <authorList>
            <person name="Gazis R."/>
            <person name="Kuo A."/>
            <person name="Riley R."/>
            <person name="LaButti K."/>
            <person name="Lipzen A."/>
            <person name="Lin J."/>
            <person name="Amirebrahimi M."/>
            <person name="Hesse C.N."/>
            <person name="Spatafora J.W."/>
            <person name="Henrissat B."/>
            <person name="Hainaut M."/>
            <person name="Grigoriev I.V."/>
            <person name="Hibbett D.S."/>
        </authorList>
    </citation>
    <scope>NUCLEOTIDE SEQUENCE [LARGE SCALE GENOMIC DNA]</scope>
    <source>
        <strain evidence="23 24">TC161</strain>
    </source>
</reference>
<keyword evidence="9 20" id="KW-0521">NADP</keyword>
<evidence type="ECO:0000256" key="5">
    <source>
        <dbReference type="ARBA" id="ARBA00017111"/>
    </source>
</evidence>
<comment type="cofactor">
    <cofactor evidence="17">
        <name>FAD</name>
        <dbReference type="ChEBI" id="CHEBI:57692"/>
    </cofactor>
    <text evidence="17">Binds 1 FAD per subunit.</text>
</comment>
<dbReference type="OrthoDB" id="5956163at2759"/>
<dbReference type="GO" id="GO:0005739">
    <property type="term" value="C:mitochondrion"/>
    <property type="evidence" value="ECO:0007669"/>
    <property type="project" value="UniProtKB-SubCell"/>
</dbReference>
<organism evidence="23 24">
    <name type="scientific">Xylona heveae (strain CBS 132557 / TC161)</name>
    <dbReference type="NCBI Taxonomy" id="1328760"/>
    <lineage>
        <taxon>Eukaryota</taxon>
        <taxon>Fungi</taxon>
        <taxon>Dikarya</taxon>
        <taxon>Ascomycota</taxon>
        <taxon>Pezizomycotina</taxon>
        <taxon>Xylonomycetes</taxon>
        <taxon>Xylonales</taxon>
        <taxon>Xylonaceae</taxon>
        <taxon>Xylona</taxon>
    </lineage>
</organism>
<accession>A0A165J4M0</accession>
<dbReference type="InterPro" id="IPR016156">
    <property type="entry name" value="FAD/NAD-linked_Rdtase_dimer_sf"/>
</dbReference>
<feature type="binding site" evidence="17">
    <location>
        <begin position="184"/>
        <end position="191"/>
    </location>
    <ligand>
        <name>NAD(+)</name>
        <dbReference type="ChEBI" id="CHEBI:57540"/>
    </ligand>
</feature>
<evidence type="ECO:0000256" key="17">
    <source>
        <dbReference type="PIRSR" id="PIRSR000350-3"/>
    </source>
</evidence>
<dbReference type="NCBIfam" id="TIGR01421">
    <property type="entry name" value="gluta_reduc_1"/>
    <property type="match status" value="1"/>
</dbReference>
<dbReference type="InterPro" id="IPR006322">
    <property type="entry name" value="Glutathione_Rdtase_euk/bac"/>
</dbReference>
<dbReference type="STRING" id="1328760.A0A165J4M0"/>
<dbReference type="GO" id="GO:0050661">
    <property type="term" value="F:NADP binding"/>
    <property type="evidence" value="ECO:0007669"/>
    <property type="project" value="InterPro"/>
</dbReference>
<evidence type="ECO:0000256" key="19">
    <source>
        <dbReference type="RuleBase" id="RU003691"/>
    </source>
</evidence>
<dbReference type="SUPFAM" id="SSF51905">
    <property type="entry name" value="FAD/NAD(P)-binding domain"/>
    <property type="match status" value="1"/>
</dbReference>
<feature type="binding site" evidence="17">
    <location>
        <position position="318"/>
    </location>
    <ligand>
        <name>FAD</name>
        <dbReference type="ChEBI" id="CHEBI:57692"/>
    </ligand>
</feature>
<dbReference type="GO" id="GO:0004362">
    <property type="term" value="F:glutathione-disulfide reductase (NADPH) activity"/>
    <property type="evidence" value="ECO:0007669"/>
    <property type="project" value="UniProtKB-EC"/>
</dbReference>
<keyword evidence="8 17" id="KW-0274">FAD</keyword>
<keyword evidence="24" id="KW-1185">Reference proteome</keyword>
<dbReference type="FunFam" id="3.50.50.60:FF:000141">
    <property type="entry name" value="Glutathione reductase"/>
    <property type="match status" value="1"/>
</dbReference>
<dbReference type="InterPro" id="IPR001100">
    <property type="entry name" value="Pyr_nuc-diS_OxRdtase"/>
</dbReference>
<dbReference type="Gene3D" id="3.50.50.60">
    <property type="entry name" value="FAD/NAD(P)-binding domain"/>
    <property type="match status" value="2"/>
</dbReference>
<sequence>MAPISKECEYLVIGGGSGGLASARRASGIHGAKSIAIESKRLGGTCVNVGCVPKKVTWNAAAIRETIHEAKAYGFSVEETAPFDWTSFKHKRDAYVKRLNGIYERNLSNDNVEHVHGRARFVGKNEVAVAKDDGSSETIRAKHILIAVGGRPNVPSDIPGAEYGITSDGFFDLEKQPKKVALVGAGYIAVELAGMFNALGSETHLFIRHDSFLRNFDPMIQEKITAEYEKKGVIIHRQSSQSKVEQIPGKDGWLNLHYKDSKGEGVLDIDCLLWAIGRAPEVEDLDLAKAGVQLDHKGYISVDEFQNTSADNIYALGDVCGKVELTPVAIAAGRKLSDRLFGGHKDSHLDYTNVPSVVFAHPEVGSIGLSEPQARAKYGDADVKVYKSEFVAMYYSMMDPDQKGPSAFKIVCAGPEEKVVGLHILGLGCAEMLQGFGVAVKMGATKKDFDSCVAIHPTSAEELVTMR</sequence>
<proteinExistence type="inferred from homology"/>
<keyword evidence="12" id="KW-1015">Disulfide bond</keyword>
<name>A0A165J4M0_XYLHT</name>
<dbReference type="SUPFAM" id="SSF55424">
    <property type="entry name" value="FAD/NAD-linked reductases, dimerisation (C-terminal) domain"/>
    <property type="match status" value="1"/>
</dbReference>
<evidence type="ECO:0000313" key="23">
    <source>
        <dbReference type="EMBL" id="KZF25724.1"/>
    </source>
</evidence>
<comment type="catalytic activity">
    <reaction evidence="14 20">
        <text>2 glutathione + NADP(+) = glutathione disulfide + NADPH + H(+)</text>
        <dbReference type="Rhea" id="RHEA:11740"/>
        <dbReference type="ChEBI" id="CHEBI:15378"/>
        <dbReference type="ChEBI" id="CHEBI:57783"/>
        <dbReference type="ChEBI" id="CHEBI:57925"/>
        <dbReference type="ChEBI" id="CHEBI:58297"/>
        <dbReference type="ChEBI" id="CHEBI:58349"/>
        <dbReference type="EC" id="1.8.1.7"/>
    </reaction>
</comment>
<evidence type="ECO:0000256" key="15">
    <source>
        <dbReference type="ARBA" id="ARBA00056905"/>
    </source>
</evidence>
<evidence type="ECO:0000256" key="8">
    <source>
        <dbReference type="ARBA" id="ARBA00022827"/>
    </source>
</evidence>
<dbReference type="GO" id="GO:0034599">
    <property type="term" value="P:cellular response to oxidative stress"/>
    <property type="evidence" value="ECO:0007669"/>
    <property type="project" value="TreeGrafter"/>
</dbReference>
<evidence type="ECO:0000256" key="18">
    <source>
        <dbReference type="PIRSR" id="PIRSR000350-4"/>
    </source>
</evidence>
<dbReference type="InParanoid" id="A0A165J4M0"/>
<evidence type="ECO:0000256" key="20">
    <source>
        <dbReference type="RuleBase" id="RU365016"/>
    </source>
</evidence>